<dbReference type="AlphaFoldDB" id="A0A1G6P0A4"/>
<dbReference type="SUPFAM" id="SSF56747">
    <property type="entry name" value="Prim-pol domain"/>
    <property type="match status" value="1"/>
</dbReference>
<dbReference type="InterPro" id="IPR045455">
    <property type="entry name" value="NrS-1_pol-like_helicase"/>
</dbReference>
<keyword evidence="3" id="KW-1185">Reference proteome</keyword>
<feature type="compositionally biased region" description="Low complexity" evidence="1">
    <location>
        <begin position="381"/>
        <end position="392"/>
    </location>
</feature>
<feature type="region of interest" description="Disordered" evidence="1">
    <location>
        <begin position="242"/>
        <end position="267"/>
    </location>
</feature>
<dbReference type="RefSeq" id="WP_090336631.1">
    <property type="nucleotide sequence ID" value="NZ_FMZQ01000006.1"/>
</dbReference>
<dbReference type="GO" id="GO:0004386">
    <property type="term" value="F:helicase activity"/>
    <property type="evidence" value="ECO:0007669"/>
    <property type="project" value="UniProtKB-KW"/>
</dbReference>
<dbReference type="InterPro" id="IPR015330">
    <property type="entry name" value="DNA_primase/pol_bifunc_N"/>
</dbReference>
<dbReference type="Pfam" id="PF19263">
    <property type="entry name" value="DUF5906"/>
    <property type="match status" value="1"/>
</dbReference>
<dbReference type="Gene3D" id="3.40.50.300">
    <property type="entry name" value="P-loop containing nucleotide triphosphate hydrolases"/>
    <property type="match status" value="1"/>
</dbReference>
<dbReference type="Proteomes" id="UP000199467">
    <property type="component" value="Unassembled WGS sequence"/>
</dbReference>
<evidence type="ECO:0000313" key="3">
    <source>
        <dbReference type="Proteomes" id="UP000199467"/>
    </source>
</evidence>
<reference evidence="3" key="1">
    <citation type="submission" date="2016-10" db="EMBL/GenBank/DDBJ databases">
        <authorList>
            <person name="Varghese N."/>
            <person name="Submissions S."/>
        </authorList>
    </citation>
    <scope>NUCLEOTIDE SEQUENCE [LARGE SCALE GENOMIC DNA]</scope>
    <source>
        <strain evidence="3">DSM 26382</strain>
    </source>
</reference>
<organism evidence="2 3">
    <name type="scientific">Ectopseudomonas chengduensis</name>
    <dbReference type="NCBI Taxonomy" id="489632"/>
    <lineage>
        <taxon>Bacteria</taxon>
        <taxon>Pseudomonadati</taxon>
        <taxon>Pseudomonadota</taxon>
        <taxon>Gammaproteobacteria</taxon>
        <taxon>Pseudomonadales</taxon>
        <taxon>Pseudomonadaceae</taxon>
        <taxon>Ectopseudomonas</taxon>
    </lineage>
</organism>
<keyword evidence="2" id="KW-0067">ATP-binding</keyword>
<feature type="region of interest" description="Disordered" evidence="1">
    <location>
        <begin position="357"/>
        <end position="419"/>
    </location>
</feature>
<keyword evidence="2" id="KW-0347">Helicase</keyword>
<dbReference type="InterPro" id="IPR027417">
    <property type="entry name" value="P-loop_NTPase"/>
</dbReference>
<protein>
    <submittedName>
        <fullName evidence="2">Putative DNA primase/helicase</fullName>
    </submittedName>
</protein>
<sequence>MTQANTPSNIAAWARRYIEAFGLALVKIEPGQKAPKGNGWNKPGGYFTDADKAEQFWTKNPNHNMGVVLGPSRVCSLDVDHVEYTRHVLLHVLDLNLDDLAAVYPTLVGNPERFRLMFRVPDGVELSRHSLVWPNPLDPDGSKHKLATAALKQAEATGNAELTATMRERQKELAPVTVFELRGGLVQDVLPPSIHPDTGKPYHWRTPPSADGLPELPRELLSIWNNWEIFKPLGQGACEWAPAPKERPAPKAKPSRPVTTGASGSTDVVGAYNDAHDVEQLLAAHGYKRRGKKWLYPGSTTGLAGVTVVDGKVYSHHGADPLANGHMNDAFDVFCLLEHDGDQKAATKAAAKALGIDHASQRKKNIQDTAAKAKGEPSGKPAAADDAASPADESGDLPPAPSESDSGEPAGSSTTGGAGGGFHIQGLLRRFALIVGTTQAWDVDNGKRIKKAAFQALIGKELFKQWDAETDPKRKKTVSEDWVKEIERAQALAGKAVGDLKMPMLTRYVYIDGTKDVWDYAKKRRVAEGAVKMALGDAYSLWLNSPDRRVVDMNHIVFDPTMSHDPEVYINTYEGLPLTPERDDTKCENLIWLISFLCNHAEDATDWLCRWLAYPLQHSGAKMDTAVLMHSTTEGSGKSLLFSVVMGMLYGQYSATVGQTQLEGSFNAWQSGKLWAVFEEVVSRDQKYNQVGKIKQLITGQTVRIESKFVNGWEEASHMNAVFLSNEIVPWPISDSDRRFLVMWPEEKLPAARQMAIKQELANGGVEALYAWLLAYDLGDFDQQTKPPVTPARERLVALSRAPWQTFANLWRLGELGDGLWGGCLSSDLYAMFVEWCQRNGEHRMSQTKFSLFIETLGVDKTRAIPWTEGSTRRFAAFLIPRDESAFLPPSMQAAALGAHVQAWRAKAKLCGWNVEAWDHVKAAAA</sequence>
<keyword evidence="2" id="KW-0378">Hydrolase</keyword>
<dbReference type="SMART" id="SM00943">
    <property type="entry name" value="Prim-Pol"/>
    <property type="match status" value="1"/>
</dbReference>
<gene>
    <name evidence="2" type="ORF">SAMN05216576_10629</name>
</gene>
<evidence type="ECO:0000256" key="1">
    <source>
        <dbReference type="SAM" id="MobiDB-lite"/>
    </source>
</evidence>
<evidence type="ECO:0000313" key="2">
    <source>
        <dbReference type="EMBL" id="SDC73351.1"/>
    </source>
</evidence>
<proteinExistence type="predicted"/>
<name>A0A1G6P0A4_9GAMM</name>
<accession>A0A1G6P0A4</accession>
<keyword evidence="2" id="KW-0547">Nucleotide-binding</keyword>
<dbReference type="Pfam" id="PF09250">
    <property type="entry name" value="Prim-Pol"/>
    <property type="match status" value="1"/>
</dbReference>
<dbReference type="EMBL" id="FMZQ01000006">
    <property type="protein sequence ID" value="SDC73351.1"/>
    <property type="molecule type" value="Genomic_DNA"/>
</dbReference>